<reference evidence="4" key="1">
    <citation type="journal article" date="2023" name="Commun. Biol.">
        <title>Genome analysis of Parmales, the sister group of diatoms, reveals the evolutionary specialization of diatoms from phago-mixotrophs to photoautotrophs.</title>
        <authorList>
            <person name="Ban H."/>
            <person name="Sato S."/>
            <person name="Yoshikawa S."/>
            <person name="Yamada K."/>
            <person name="Nakamura Y."/>
            <person name="Ichinomiya M."/>
            <person name="Sato N."/>
            <person name="Blanc-Mathieu R."/>
            <person name="Endo H."/>
            <person name="Kuwata A."/>
            <person name="Ogata H."/>
        </authorList>
    </citation>
    <scope>NUCLEOTIDE SEQUENCE [LARGE SCALE GENOMIC DNA]</scope>
    <source>
        <strain evidence="4">NIES 3699</strain>
    </source>
</reference>
<keyword evidence="2" id="KW-0472">Membrane</keyword>
<feature type="region of interest" description="Disordered" evidence="1">
    <location>
        <begin position="1"/>
        <end position="41"/>
    </location>
</feature>
<gene>
    <name evidence="3" type="ORF">TrVE_jg4043</name>
</gene>
<feature type="transmembrane region" description="Helical" evidence="2">
    <location>
        <begin position="362"/>
        <end position="382"/>
    </location>
</feature>
<evidence type="ECO:0000313" key="3">
    <source>
        <dbReference type="EMBL" id="GMH97313.1"/>
    </source>
</evidence>
<feature type="transmembrane region" description="Helical" evidence="2">
    <location>
        <begin position="402"/>
        <end position="424"/>
    </location>
</feature>
<evidence type="ECO:0000256" key="2">
    <source>
        <dbReference type="SAM" id="Phobius"/>
    </source>
</evidence>
<feature type="transmembrane region" description="Helical" evidence="2">
    <location>
        <begin position="79"/>
        <end position="101"/>
    </location>
</feature>
<name>A0A9W7C305_9STRA</name>
<protein>
    <submittedName>
        <fullName evidence="3">Uncharacterized protein</fullName>
    </submittedName>
</protein>
<feature type="transmembrane region" description="Helical" evidence="2">
    <location>
        <begin position="213"/>
        <end position="234"/>
    </location>
</feature>
<evidence type="ECO:0000256" key="1">
    <source>
        <dbReference type="SAM" id="MobiDB-lite"/>
    </source>
</evidence>
<dbReference type="Proteomes" id="UP001165160">
    <property type="component" value="Unassembled WGS sequence"/>
</dbReference>
<proteinExistence type="predicted"/>
<comment type="caution">
    <text evidence="3">The sequence shown here is derived from an EMBL/GenBank/DDBJ whole genome shotgun (WGS) entry which is preliminary data.</text>
</comment>
<accession>A0A9W7C305</accession>
<dbReference type="AlphaFoldDB" id="A0A9W7C305"/>
<evidence type="ECO:0000313" key="4">
    <source>
        <dbReference type="Proteomes" id="UP001165160"/>
    </source>
</evidence>
<sequence length="531" mass="59295">MPNEVLDLGRGAHAPPGTHDPRVHPAPLGKAPSPPESISRGESRISVIRNSAKKHVKKHLSSMFISGQLTKQLASALRLSNAALVAGACLSVFDLVCDLAMVNEFISSDRPGFATASLATIVVNLVCQLIFVVLQHKKRGWLVVLRECFFVLTFVKPGADVYRVMTNQKHKTNAVMDPRDEMIMLRSVDLCTECVPGAIIQGMAFVDRQHSSVAVVSLISSLLTAAFISASIGLEKDIDSEYRLHSPHFYGLVNLKSKRQTAIVCVLLLLQSFCQLAAKSFAFALCSLEGFTTLAWYLSIDMSLAIIMKLVRRDFGYWVPAPESGLPRFLTSLLVRIIAKILLDFTSCLIMRHPYEYGGAYYSFTVLSTPLVCVYFGSRYLAFIEDDEVRASLSFVFTSEQVYGGLGALTVVQFASFACLLAVIERKYWATFLGTATATEHAVSMFQNSQHDFRKIQNTFEVHPSLWHQIEQDVRFWLNERLPIWIAESPPWFDDQVKAVVPENMVANKMVLARIRGESVRKVIKERSVKY</sequence>
<keyword evidence="2" id="KW-0812">Transmembrane</keyword>
<keyword evidence="4" id="KW-1185">Reference proteome</keyword>
<dbReference type="EMBL" id="BRXX01000198">
    <property type="protein sequence ID" value="GMH97313.1"/>
    <property type="molecule type" value="Genomic_DNA"/>
</dbReference>
<keyword evidence="2" id="KW-1133">Transmembrane helix</keyword>
<organism evidence="3 4">
    <name type="scientific">Triparma verrucosa</name>
    <dbReference type="NCBI Taxonomy" id="1606542"/>
    <lineage>
        <taxon>Eukaryota</taxon>
        <taxon>Sar</taxon>
        <taxon>Stramenopiles</taxon>
        <taxon>Ochrophyta</taxon>
        <taxon>Bolidophyceae</taxon>
        <taxon>Parmales</taxon>
        <taxon>Triparmaceae</taxon>
        <taxon>Triparma</taxon>
    </lineage>
</organism>
<feature type="transmembrane region" description="Helical" evidence="2">
    <location>
        <begin position="113"/>
        <end position="134"/>
    </location>
</feature>